<reference evidence="3" key="1">
    <citation type="submission" date="2022-11" db="UniProtKB">
        <authorList>
            <consortium name="WormBaseParasite"/>
        </authorList>
    </citation>
    <scope>IDENTIFICATION</scope>
</reference>
<feature type="compositionally biased region" description="Basic and acidic residues" evidence="1">
    <location>
        <begin position="377"/>
        <end position="386"/>
    </location>
</feature>
<sequence>MYCLCPLPSILSDVYRGNKVRDAGVGRKPELGKHYMMQLRGRLNFVSTSPLYKGLLLLIPNLAGMDQQKNSLPSNANINFAANPFPSQFPGDFDGFLHILQIQVGFVCCCRMNSVAGTSNVVTSPLFMSSLQQLSSGAAGFLPSTNQLGSSWNAQCQQTASWIDQLILKWIVENFALHNNYSMSCNKMAAMLPMYNALQTAVNASDPSYIQQNFKNQAAVVAAAACMPNPLLFASQSLNAVTESSPAASNMSYTGLSNQPKTSNQKPWTGMSPPSCSQSASTGSHPPSHENIESSPLNYTTSKLTIMNEGVEELSALELHDFGDYLIERAKEGCHNAAFPASFFGVEDTLLPSTSKSLSMEQRSSSCETKPSSSSMRSHESMHDEQQAEELANADFELDRLVSLVARQNDANIIAPLPTASFSLFSLDAFKTPDNLTSSLIY</sequence>
<evidence type="ECO:0000313" key="3">
    <source>
        <dbReference type="WBParaSite" id="jg7908"/>
    </source>
</evidence>
<evidence type="ECO:0000313" key="2">
    <source>
        <dbReference type="Proteomes" id="UP000887574"/>
    </source>
</evidence>
<feature type="region of interest" description="Disordered" evidence="1">
    <location>
        <begin position="249"/>
        <end position="296"/>
    </location>
</feature>
<feature type="region of interest" description="Disordered" evidence="1">
    <location>
        <begin position="355"/>
        <end position="387"/>
    </location>
</feature>
<dbReference type="AlphaFoldDB" id="A0A915EMS0"/>
<accession>A0A915EMS0</accession>
<evidence type="ECO:0000256" key="1">
    <source>
        <dbReference type="SAM" id="MobiDB-lite"/>
    </source>
</evidence>
<feature type="compositionally biased region" description="Low complexity" evidence="1">
    <location>
        <begin position="364"/>
        <end position="376"/>
    </location>
</feature>
<proteinExistence type="predicted"/>
<keyword evidence="2" id="KW-1185">Reference proteome</keyword>
<dbReference type="WBParaSite" id="jg7908">
    <property type="protein sequence ID" value="jg7908"/>
    <property type="gene ID" value="jg7908"/>
</dbReference>
<feature type="compositionally biased region" description="Polar residues" evidence="1">
    <location>
        <begin position="249"/>
        <end position="285"/>
    </location>
</feature>
<protein>
    <submittedName>
        <fullName evidence="3">Uncharacterized protein</fullName>
    </submittedName>
</protein>
<name>A0A915EMS0_9BILA</name>
<dbReference type="Proteomes" id="UP000887574">
    <property type="component" value="Unplaced"/>
</dbReference>
<organism evidence="2 3">
    <name type="scientific">Ditylenchus dipsaci</name>
    <dbReference type="NCBI Taxonomy" id="166011"/>
    <lineage>
        <taxon>Eukaryota</taxon>
        <taxon>Metazoa</taxon>
        <taxon>Ecdysozoa</taxon>
        <taxon>Nematoda</taxon>
        <taxon>Chromadorea</taxon>
        <taxon>Rhabditida</taxon>
        <taxon>Tylenchina</taxon>
        <taxon>Tylenchomorpha</taxon>
        <taxon>Sphaerularioidea</taxon>
        <taxon>Anguinidae</taxon>
        <taxon>Anguininae</taxon>
        <taxon>Ditylenchus</taxon>
    </lineage>
</organism>